<dbReference type="OrthoDB" id="699292at2"/>
<dbReference type="InterPro" id="IPR020449">
    <property type="entry name" value="Tscrpt_reg_AraC-type_HTH"/>
</dbReference>
<keyword evidence="6" id="KW-1185">Reference proteome</keyword>
<evidence type="ECO:0000256" key="1">
    <source>
        <dbReference type="ARBA" id="ARBA00023015"/>
    </source>
</evidence>
<dbReference type="GO" id="GO:0003700">
    <property type="term" value="F:DNA-binding transcription factor activity"/>
    <property type="evidence" value="ECO:0007669"/>
    <property type="project" value="InterPro"/>
</dbReference>
<name>D7VGP5_SPHSI</name>
<dbReference type="AlphaFoldDB" id="D7VGP5"/>
<dbReference type="Pfam" id="PF12833">
    <property type="entry name" value="HTH_18"/>
    <property type="match status" value="1"/>
</dbReference>
<dbReference type="EMBL" id="ACHA02000002">
    <property type="protein sequence ID" value="EFK59247.1"/>
    <property type="molecule type" value="Genomic_DNA"/>
</dbReference>
<dbReference type="Gene3D" id="1.10.10.60">
    <property type="entry name" value="Homeodomain-like"/>
    <property type="match status" value="1"/>
</dbReference>
<proteinExistence type="predicted"/>
<keyword evidence="2" id="KW-0238">DNA-binding</keyword>
<dbReference type="PROSITE" id="PS01124">
    <property type="entry name" value="HTH_ARAC_FAMILY_2"/>
    <property type="match status" value="1"/>
</dbReference>
<comment type="caution">
    <text evidence="5">The sequence shown here is derived from an EMBL/GenBank/DDBJ whole genome shotgun (WGS) entry which is preliminary data.</text>
</comment>
<dbReference type="PANTHER" id="PTHR47893:SF1">
    <property type="entry name" value="REGULATORY PROTEIN PCHR"/>
    <property type="match status" value="1"/>
</dbReference>
<feature type="domain" description="HTH araC/xylS-type" evidence="4">
    <location>
        <begin position="235"/>
        <end position="333"/>
    </location>
</feature>
<dbReference type="STRING" id="525373.HMPREF0766_10164"/>
<dbReference type="HOGENOM" id="CLU_052345_5_1_10"/>
<evidence type="ECO:0000256" key="2">
    <source>
        <dbReference type="ARBA" id="ARBA00023125"/>
    </source>
</evidence>
<dbReference type="eggNOG" id="COG2207">
    <property type="taxonomic scope" value="Bacteria"/>
</dbReference>
<sequence length="346" mass="40061">MKLNLDYYLTTDERWLRNFSDTLSEITGYENKIRENSLVLHSEVGEGMFELSTFGDGLSLLRVDCIFHTDLNLNRSPDPKNEEFIIHFNMSEDPVYANNIKNHKKKSWLNFSEAVYYSSSGTGLETRIQQGDHIKLLLFIVDRRWINTNITEKDLIESSIVDQFRNNKCVKGILNMDLVDYNLASEILDLSFPPHAFKLHTHGATLTMLAHLFKKINIREHALKKEISLGTEPFSILKDKLLQQLHRPWPPLETLANEHNMSKTKFIQSFTRILGKNYSQFYLDARMEKSARMILEGISVSMAGMEVGYTNLGHFSKIFKRYYGISPRQYAKQKELILIPTKTTVA</sequence>
<evidence type="ECO:0000259" key="4">
    <source>
        <dbReference type="PROSITE" id="PS01124"/>
    </source>
</evidence>
<dbReference type="PROSITE" id="PS00041">
    <property type="entry name" value="HTH_ARAC_FAMILY_1"/>
    <property type="match status" value="1"/>
</dbReference>
<dbReference type="InterPro" id="IPR018062">
    <property type="entry name" value="HTH_AraC-typ_CS"/>
</dbReference>
<dbReference type="SUPFAM" id="SSF46689">
    <property type="entry name" value="Homeodomain-like"/>
    <property type="match status" value="1"/>
</dbReference>
<protein>
    <submittedName>
        <fullName evidence="5">Transcriptional regulator, AraC family</fullName>
    </submittedName>
</protein>
<dbReference type="PRINTS" id="PR00032">
    <property type="entry name" value="HTHARAC"/>
</dbReference>
<gene>
    <name evidence="5" type="ORF">HMPREF0766_10164</name>
</gene>
<organism evidence="5 6">
    <name type="scientific">Sphingobacterium spiritivorum ATCC 33861</name>
    <dbReference type="NCBI Taxonomy" id="525373"/>
    <lineage>
        <taxon>Bacteria</taxon>
        <taxon>Pseudomonadati</taxon>
        <taxon>Bacteroidota</taxon>
        <taxon>Sphingobacteriia</taxon>
        <taxon>Sphingobacteriales</taxon>
        <taxon>Sphingobacteriaceae</taxon>
        <taxon>Sphingobacterium</taxon>
    </lineage>
</organism>
<keyword evidence="3" id="KW-0804">Transcription</keyword>
<dbReference type="SMART" id="SM00342">
    <property type="entry name" value="HTH_ARAC"/>
    <property type="match status" value="1"/>
</dbReference>
<dbReference type="PANTHER" id="PTHR47893">
    <property type="entry name" value="REGULATORY PROTEIN PCHR"/>
    <property type="match status" value="1"/>
</dbReference>
<accession>D7VGP5</accession>
<evidence type="ECO:0000313" key="6">
    <source>
        <dbReference type="Proteomes" id="UP000006258"/>
    </source>
</evidence>
<dbReference type="RefSeq" id="WP_002996770.1">
    <property type="nucleotide sequence ID" value="NZ_GL379771.1"/>
</dbReference>
<reference evidence="5" key="1">
    <citation type="submission" date="2010-07" db="EMBL/GenBank/DDBJ databases">
        <authorList>
            <person name="Muzny D."/>
            <person name="Qin X."/>
            <person name="Buhay C."/>
            <person name="Dugan-Rocha S."/>
            <person name="Ding Y."/>
            <person name="Chen G."/>
            <person name="Hawes A."/>
            <person name="Holder M."/>
            <person name="Jhangiani S."/>
            <person name="Johnson A."/>
            <person name="Khan Z."/>
            <person name="Li Z."/>
            <person name="Liu W."/>
            <person name="Liu X."/>
            <person name="Perez L."/>
            <person name="Shen H."/>
            <person name="Wang Q."/>
            <person name="Watt J."/>
            <person name="Xi L."/>
            <person name="Xin Y."/>
            <person name="Zhou J."/>
            <person name="Deng J."/>
            <person name="Jiang H."/>
            <person name="Liu Y."/>
            <person name="Qu J."/>
            <person name="Song X.-Z."/>
            <person name="Zhang L."/>
            <person name="Villasana D."/>
            <person name="Johnson A."/>
            <person name="Liu J."/>
            <person name="Liyanage D."/>
            <person name="Lorensuhewa L."/>
            <person name="Robinson T."/>
            <person name="Song A."/>
            <person name="Song B.-B."/>
            <person name="Dinh H."/>
            <person name="Thornton R."/>
            <person name="Coyle M."/>
            <person name="Francisco L."/>
            <person name="Jackson L."/>
            <person name="Javaid M."/>
            <person name="Korchina V."/>
            <person name="Kovar C."/>
            <person name="Mata R."/>
            <person name="Mathew T."/>
            <person name="Ngo R."/>
            <person name="Nguyen L."/>
            <person name="Nguyen N."/>
            <person name="Okwuonu G."/>
            <person name="Ongeri F."/>
            <person name="Pham C."/>
            <person name="Simmons D."/>
            <person name="Wilczek-Boney K."/>
            <person name="Hale W."/>
            <person name="Jakkamsetti A."/>
            <person name="Pham P."/>
            <person name="Ruth R."/>
            <person name="San Lucas F."/>
            <person name="Warren J."/>
            <person name="Zhang J."/>
            <person name="Zhao Z."/>
            <person name="Zhou C."/>
            <person name="Zhu D."/>
            <person name="Lee S."/>
            <person name="Bess C."/>
            <person name="Blankenburg K."/>
            <person name="Forbes L."/>
            <person name="Fu Q."/>
            <person name="Gubbala S."/>
            <person name="Hirani K."/>
            <person name="Jayaseelan J.C."/>
            <person name="Lara F."/>
            <person name="Munidasa M."/>
            <person name="Palculict T."/>
            <person name="Patil S."/>
            <person name="Pu L.-L."/>
            <person name="Saada N."/>
            <person name="Tang L."/>
            <person name="Weissenberger G."/>
            <person name="Zhu Y."/>
            <person name="Hemphill L."/>
            <person name="Shang Y."/>
            <person name="Youmans B."/>
            <person name="Ayvaz T."/>
            <person name="Ross M."/>
            <person name="Santibanez J."/>
            <person name="Aqrawi P."/>
            <person name="Gross S."/>
            <person name="Joshi V."/>
            <person name="Fowler G."/>
            <person name="Nazareth L."/>
            <person name="Reid J."/>
            <person name="Worley K."/>
            <person name="Petrosino J."/>
            <person name="Highlander S."/>
            <person name="Gibbs R."/>
        </authorList>
    </citation>
    <scope>NUCLEOTIDE SEQUENCE [LARGE SCALE GENOMIC DNA]</scope>
    <source>
        <strain evidence="5">ATCC 33861</strain>
    </source>
</reference>
<dbReference type="GeneID" id="95429584"/>
<keyword evidence="1" id="KW-0805">Transcription regulation</keyword>
<dbReference type="InterPro" id="IPR053142">
    <property type="entry name" value="PchR_regulatory_protein"/>
</dbReference>
<dbReference type="InterPro" id="IPR009057">
    <property type="entry name" value="Homeodomain-like_sf"/>
</dbReference>
<evidence type="ECO:0000313" key="5">
    <source>
        <dbReference type="EMBL" id="EFK59247.1"/>
    </source>
</evidence>
<dbReference type="GO" id="GO:0043565">
    <property type="term" value="F:sequence-specific DNA binding"/>
    <property type="evidence" value="ECO:0007669"/>
    <property type="project" value="InterPro"/>
</dbReference>
<evidence type="ECO:0000256" key="3">
    <source>
        <dbReference type="ARBA" id="ARBA00023163"/>
    </source>
</evidence>
<dbReference type="InterPro" id="IPR018060">
    <property type="entry name" value="HTH_AraC"/>
</dbReference>
<dbReference type="Proteomes" id="UP000006258">
    <property type="component" value="Unassembled WGS sequence"/>
</dbReference>